<evidence type="ECO:0000313" key="2">
    <source>
        <dbReference type="Proteomes" id="UP000789366"/>
    </source>
</evidence>
<proteinExistence type="predicted"/>
<reference evidence="1" key="1">
    <citation type="submission" date="2021-06" db="EMBL/GenBank/DDBJ databases">
        <authorList>
            <person name="Kallberg Y."/>
            <person name="Tangrot J."/>
            <person name="Rosling A."/>
        </authorList>
    </citation>
    <scope>NUCLEOTIDE SEQUENCE</scope>
    <source>
        <strain evidence="1">28 12/20/2015</strain>
    </source>
</reference>
<organism evidence="1 2">
    <name type="scientific">Cetraspora pellucida</name>
    <dbReference type="NCBI Taxonomy" id="1433469"/>
    <lineage>
        <taxon>Eukaryota</taxon>
        <taxon>Fungi</taxon>
        <taxon>Fungi incertae sedis</taxon>
        <taxon>Mucoromycota</taxon>
        <taxon>Glomeromycotina</taxon>
        <taxon>Glomeromycetes</taxon>
        <taxon>Diversisporales</taxon>
        <taxon>Gigasporaceae</taxon>
        <taxon>Cetraspora</taxon>
    </lineage>
</organism>
<sequence length="134" mass="15348">ISESSCQSFDKCHIDYKISSCTENDANLALSFSKCMINKLPIFENINRADIYKNDNSENKPNALAISRDIKVPKYNNSENKHGALSVIRNIRDDMFEDDYSENKPKDSPLKEIYSGQTFTSFKVLEKCLKCYSL</sequence>
<gene>
    <name evidence="1" type="ORF">SPELUC_LOCUS11870</name>
</gene>
<keyword evidence="2" id="KW-1185">Reference proteome</keyword>
<name>A0ACA9PPD2_9GLOM</name>
<dbReference type="EMBL" id="CAJVPW010026258">
    <property type="protein sequence ID" value="CAG8711852.1"/>
    <property type="molecule type" value="Genomic_DNA"/>
</dbReference>
<comment type="caution">
    <text evidence="1">The sequence shown here is derived from an EMBL/GenBank/DDBJ whole genome shotgun (WGS) entry which is preliminary data.</text>
</comment>
<dbReference type="Proteomes" id="UP000789366">
    <property type="component" value="Unassembled WGS sequence"/>
</dbReference>
<evidence type="ECO:0000313" key="1">
    <source>
        <dbReference type="EMBL" id="CAG8711852.1"/>
    </source>
</evidence>
<accession>A0ACA9PPD2</accession>
<feature type="non-terminal residue" evidence="1">
    <location>
        <position position="1"/>
    </location>
</feature>
<protein>
    <submittedName>
        <fullName evidence="1">5531_t:CDS:1</fullName>
    </submittedName>
</protein>